<proteinExistence type="predicted"/>
<dbReference type="PaxDb" id="4113-PGSC0003DMT400087819"/>
<name>M1DEM0_SOLTU</name>
<dbReference type="InParanoid" id="M1DEM0"/>
<reference evidence="3" key="1">
    <citation type="journal article" date="2011" name="Nature">
        <title>Genome sequence and analysis of the tuber crop potato.</title>
        <authorList>
            <consortium name="The Potato Genome Sequencing Consortium"/>
        </authorList>
    </citation>
    <scope>NUCLEOTIDE SEQUENCE [LARGE SCALE GENOMIC DNA]</scope>
    <source>
        <strain evidence="3">cv. DM1-3 516 R44</strain>
    </source>
</reference>
<keyword evidence="3" id="KW-1185">Reference proteome</keyword>
<dbReference type="EnsemblPlants" id="PGSC0003DMT400087819">
    <property type="protein sequence ID" value="PGSC0003DMT400087819"/>
    <property type="gene ID" value="PGSC0003DMG400037390"/>
</dbReference>
<evidence type="ECO:0000313" key="3">
    <source>
        <dbReference type="Proteomes" id="UP000011115"/>
    </source>
</evidence>
<sequence length="159" mass="17773">MTVNGSNAFQLRSNDDICDLQDVNEDQLGSSCNDPKNELVKIEPNVCAFVFVMRFDVVVCCPELWLRGLGFQRQGQRAQKLAIATNDRRPYLNGPNLDAPKKNHFYVLQANKDKIVNSDESTALVEGFRGPTSRYDSPRTTLGVLEGDPKSNPTRPLET</sequence>
<protein>
    <submittedName>
        <fullName evidence="2">Uncharacterized protein</fullName>
    </submittedName>
</protein>
<dbReference type="AlphaFoldDB" id="M1DEM0"/>
<dbReference type="Gramene" id="PGSC0003DMT400087819">
    <property type="protein sequence ID" value="PGSC0003DMT400087819"/>
    <property type="gene ID" value="PGSC0003DMG400037390"/>
</dbReference>
<accession>M1DEM0</accession>
<organism evidence="2 3">
    <name type="scientific">Solanum tuberosum</name>
    <name type="common">Potato</name>
    <dbReference type="NCBI Taxonomy" id="4113"/>
    <lineage>
        <taxon>Eukaryota</taxon>
        <taxon>Viridiplantae</taxon>
        <taxon>Streptophyta</taxon>
        <taxon>Embryophyta</taxon>
        <taxon>Tracheophyta</taxon>
        <taxon>Spermatophyta</taxon>
        <taxon>Magnoliopsida</taxon>
        <taxon>eudicotyledons</taxon>
        <taxon>Gunneridae</taxon>
        <taxon>Pentapetalae</taxon>
        <taxon>asterids</taxon>
        <taxon>lamiids</taxon>
        <taxon>Solanales</taxon>
        <taxon>Solanaceae</taxon>
        <taxon>Solanoideae</taxon>
        <taxon>Solaneae</taxon>
        <taxon>Solanum</taxon>
    </lineage>
</organism>
<dbReference type="Proteomes" id="UP000011115">
    <property type="component" value="Unassembled WGS sequence"/>
</dbReference>
<feature type="region of interest" description="Disordered" evidence="1">
    <location>
        <begin position="127"/>
        <end position="159"/>
    </location>
</feature>
<evidence type="ECO:0000313" key="2">
    <source>
        <dbReference type="EnsemblPlants" id="PGSC0003DMT400087819"/>
    </source>
</evidence>
<dbReference type="HOGENOM" id="CLU_1663773_0_0_1"/>
<evidence type="ECO:0000256" key="1">
    <source>
        <dbReference type="SAM" id="MobiDB-lite"/>
    </source>
</evidence>
<reference evidence="2" key="2">
    <citation type="submission" date="2015-06" db="UniProtKB">
        <authorList>
            <consortium name="EnsemblPlants"/>
        </authorList>
    </citation>
    <scope>IDENTIFICATION</scope>
    <source>
        <strain evidence="2">DM1-3 516 R44</strain>
    </source>
</reference>